<evidence type="ECO:0000259" key="6">
    <source>
        <dbReference type="Pfam" id="PF25785"/>
    </source>
</evidence>
<feature type="region of interest" description="Disordered" evidence="5">
    <location>
        <begin position="1584"/>
        <end position="1631"/>
    </location>
</feature>
<evidence type="ECO:0000256" key="4">
    <source>
        <dbReference type="SAM" id="Coils"/>
    </source>
</evidence>
<reference evidence="7" key="1">
    <citation type="journal article" date="2014" name="Nat. Genet.">
        <title>Genome and transcriptome of the porcine whipworm Trichuris suis.</title>
        <authorList>
            <person name="Jex A.R."/>
            <person name="Nejsum P."/>
            <person name="Schwarz E.M."/>
            <person name="Hu L."/>
            <person name="Young N.D."/>
            <person name="Hall R.S."/>
            <person name="Korhonen P.K."/>
            <person name="Liao S."/>
            <person name="Thamsborg S."/>
            <person name="Xia J."/>
            <person name="Xu P."/>
            <person name="Wang S."/>
            <person name="Scheerlinck J.P."/>
            <person name="Hofmann A."/>
            <person name="Sternberg P.W."/>
            <person name="Wang J."/>
            <person name="Gasser R.B."/>
        </authorList>
    </citation>
    <scope>NUCLEOTIDE SEQUENCE [LARGE SCALE GENOMIC DNA]</scope>
    <source>
        <strain evidence="7">DCEP-RM93F</strain>
    </source>
</reference>
<dbReference type="InterPro" id="IPR057974">
    <property type="entry name" value="NUA/TPR/MLP1-2-like_dom"/>
</dbReference>
<feature type="coiled-coil region" evidence="4">
    <location>
        <begin position="325"/>
        <end position="488"/>
    </location>
</feature>
<gene>
    <name evidence="7" type="ORF">M514_11762</name>
</gene>
<feature type="coiled-coil region" evidence="4">
    <location>
        <begin position="1263"/>
        <end position="1297"/>
    </location>
</feature>
<protein>
    <recommendedName>
        <fullName evidence="6">NUA/TPR/MLP1-2-like domain-containing protein</fullName>
    </recommendedName>
</protein>
<feature type="coiled-coil region" evidence="4">
    <location>
        <begin position="600"/>
        <end position="752"/>
    </location>
</feature>
<dbReference type="GO" id="GO:0017056">
    <property type="term" value="F:structural constituent of nuclear pore"/>
    <property type="evidence" value="ECO:0007669"/>
    <property type="project" value="TreeGrafter"/>
</dbReference>
<dbReference type="PANTHER" id="PTHR18898:SF2">
    <property type="entry name" value="NUCLEOPROTEIN TPR"/>
    <property type="match status" value="1"/>
</dbReference>
<feature type="region of interest" description="Disordered" evidence="5">
    <location>
        <begin position="1370"/>
        <end position="1502"/>
    </location>
</feature>
<dbReference type="EMBL" id="KL367627">
    <property type="protein sequence ID" value="KFD61307.1"/>
    <property type="molecule type" value="Genomic_DNA"/>
</dbReference>
<feature type="coiled-coil region" evidence="4">
    <location>
        <begin position="188"/>
        <end position="240"/>
    </location>
</feature>
<proteinExistence type="predicted"/>
<evidence type="ECO:0000256" key="2">
    <source>
        <dbReference type="ARBA" id="ARBA00023054"/>
    </source>
</evidence>
<feature type="compositionally biased region" description="Low complexity" evidence="5">
    <location>
        <begin position="1371"/>
        <end position="1393"/>
    </location>
</feature>
<feature type="compositionally biased region" description="Low complexity" evidence="5">
    <location>
        <begin position="1586"/>
        <end position="1597"/>
    </location>
</feature>
<feature type="compositionally biased region" description="Basic and acidic residues" evidence="5">
    <location>
        <begin position="1600"/>
        <end position="1621"/>
    </location>
</feature>
<evidence type="ECO:0000256" key="5">
    <source>
        <dbReference type="SAM" id="MobiDB-lite"/>
    </source>
</evidence>
<keyword evidence="2 4" id="KW-0175">Coiled coil</keyword>
<feature type="coiled-coil region" evidence="4">
    <location>
        <begin position="532"/>
        <end position="559"/>
    </location>
</feature>
<dbReference type="GO" id="GO:0006406">
    <property type="term" value="P:mRNA export from nucleus"/>
    <property type="evidence" value="ECO:0007669"/>
    <property type="project" value="TreeGrafter"/>
</dbReference>
<dbReference type="Pfam" id="PF25785">
    <property type="entry name" value="TPR"/>
    <property type="match status" value="1"/>
</dbReference>
<dbReference type="PANTHER" id="PTHR18898">
    <property type="entry name" value="NUCLEOPROTEIN TPR-RELATED"/>
    <property type="match status" value="1"/>
</dbReference>
<feature type="compositionally biased region" description="Polar residues" evidence="5">
    <location>
        <begin position="1480"/>
        <end position="1502"/>
    </location>
</feature>
<evidence type="ECO:0000256" key="3">
    <source>
        <dbReference type="ARBA" id="ARBA00023242"/>
    </source>
</evidence>
<feature type="compositionally biased region" description="Polar residues" evidence="5">
    <location>
        <begin position="1417"/>
        <end position="1438"/>
    </location>
</feature>
<accession>A0A085MVR1</accession>
<feature type="coiled-coil region" evidence="4">
    <location>
        <begin position="97"/>
        <end position="131"/>
    </location>
</feature>
<feature type="region of interest" description="Disordered" evidence="5">
    <location>
        <begin position="1317"/>
        <end position="1348"/>
    </location>
</feature>
<feature type="coiled-coil region" evidence="4">
    <location>
        <begin position="806"/>
        <end position="851"/>
    </location>
</feature>
<feature type="coiled-coil region" evidence="4">
    <location>
        <begin position="17"/>
        <end position="61"/>
    </location>
</feature>
<sequence length="1807" mass="205143">MESLSLEEWSSIPAAVAENLSSRLQMLEREAEQKRVIEDELREARRNYDELTQRLSASLSNELKLRQKLDISYEERQGLAQKLLQLEEVHFNVTSERVEMDQRLRNLSKAKEESEKRVECLSEEVSKLQDAMKKQQEWVSAIVKQKRALESRVASTDSVTFELNEIEERFAKQEKIFNEVKLWYVDQLAEKEEKMQSLKRKCDESVANEQNAKQAMQLELDEIKRQRDEALEKKDRLKVLVGSLTDRLRTVELEHQSSEAQWQEKFEHLRMNTEKNEELLRSRTEAFNELETSLREVASSVSHFTQGNAFLQLWACFLIILILAVEEKDKQLEELRSSSEALLNEKQSHIVELENEIKQLKQEARARIAEGDLLEMPLSDYSICITPDMSLNELRESYFDVVRQLKRVEAERDIIQQHCARFVKEVEGRLPHVRALKEDKEDLIVAVKSLRKKLDCAEEQKSFLNSRNDCLSNELATIREDRDRLSRSCTDLSHQVKTLLVTVEHLRNPSTNISDLPRPDGEEKDIVLFRSVEEMQLRNQQLLSKLRQASIERDQLVKEATEKECHEIKLHSEVVSRKLESKANICSKTILLLQSTVEQRNSYKRLYNDLLRKYENLRKRRSSDNGSDHVTEACNSVVSQMAKINDMVNRHQMEVDQLHENVLKLEAERAEFDGKIRIQEEKMRNLEFTNSMLEKKLATVEKNRDSLEILVKELKQKLEVVRSNLTEQQKIAAELEAKNKTLNVQLEISERNVNQLAYEMDVTREHSYQIDKLAVMAGEFKASKEIEEICKALKPVGDWQALNKERDSLLESVSLLQEEIGKLKMERISEFDDLKAKLDESTHAVEHLTRQLNWQQELSGSLEEAVQRKNEECNALRLMIARPEGEDFDTTDLLLRWNIAETKYKECLDNFSSTKLRLENATAEVECFQKLTDSLQTSLKELQEIQKQERIDWNLKISQLESTVESSAARIEELTETAEHDRRLATDQIAQYKSMLEQEQRELLRLRAELDVKNDQLDSECGELATLKSTIVSLQQESAKLPFLLNEKDRQIESLQMELASKCADTAAMLDLSSAWDCKMRVVKLENKLSRTVKELRNVIASSSIFESKTVSASGGTSSTSQKADDLSFVACAEAASGSLSKNLFDQIFLDFDHCQEELSNLRRQFELIEKRQRPTEDERFNIEEGLLASPQDVTFKISEEEFTSIHLDADIQRIVGGMDIMELKRRLYESSVTIDKLQALTIKLAQSHAAIKADTKRSSEGDLDIEEKIDELRKEKESLELSIEELTSRLESLASMYSIREMKLKALKEEADAIAAARSSDDQRSSSFATTMAKGTREISTETSGSLPLKSTYESVAAQYDVSESFHHPVSVSSTDQSSSSQGFVTSSVTSGPPMLKEPCSPSSPTSPDYKADLVSASSDSGREPISSTFGNEATSTTRRRVASPPSSSDNAKRFRAESPVQVSTTDDRQPMIYDQEADSGSQHGAQSSDVGSSLASEDSTVPSYSYSYEAESSDRLALTKDEAEMTTSNDGEKHTGCNTVLSGTGGVVQFSSLFGQSEAVASLSSFAELRACETNDDILAIGTEQQSASESSRSEMVLAERRDDDSRLAERDISSKQDEGAGPSGRGYREPIVWDLGDNGNGSCATLLNGTAGMRSDFLSAAFEESVKPWVDACSRLREFCSPLTIVIAESFQAITTDSVVVSGLECGKRCMDGLAKDECIFWLSVGSFVSIFSVSALGKYGHYAKRPNKKQRLATCYSRRIIYRRTIVRHYVNPKYDDGTKQSRAEVNNHLKHKETVKRSLPVT</sequence>
<comment type="subcellular location">
    <subcellularLocation>
        <location evidence="1">Nucleus</location>
    </subcellularLocation>
</comment>
<organism evidence="7">
    <name type="scientific">Trichuris suis</name>
    <name type="common">pig whipworm</name>
    <dbReference type="NCBI Taxonomy" id="68888"/>
    <lineage>
        <taxon>Eukaryota</taxon>
        <taxon>Metazoa</taxon>
        <taxon>Ecdysozoa</taxon>
        <taxon>Nematoda</taxon>
        <taxon>Enoplea</taxon>
        <taxon>Dorylaimia</taxon>
        <taxon>Trichinellida</taxon>
        <taxon>Trichuridae</taxon>
        <taxon>Trichuris</taxon>
    </lineage>
</organism>
<keyword evidence="3" id="KW-0539">Nucleus</keyword>
<feature type="domain" description="NUA/TPR/MLP1-2-like" evidence="6">
    <location>
        <begin position="471"/>
        <end position="552"/>
    </location>
</feature>
<dbReference type="GO" id="GO:1901673">
    <property type="term" value="P:regulation of mitotic spindle assembly"/>
    <property type="evidence" value="ECO:0007669"/>
    <property type="project" value="TreeGrafter"/>
</dbReference>
<evidence type="ECO:0000313" key="7">
    <source>
        <dbReference type="EMBL" id="KFD61307.1"/>
    </source>
</evidence>
<dbReference type="GO" id="GO:0005643">
    <property type="term" value="C:nuclear pore"/>
    <property type="evidence" value="ECO:0007669"/>
    <property type="project" value="TreeGrafter"/>
</dbReference>
<feature type="coiled-coil region" evidence="4">
    <location>
        <begin position="928"/>
        <end position="1016"/>
    </location>
</feature>
<dbReference type="Proteomes" id="UP000030758">
    <property type="component" value="Unassembled WGS sequence"/>
</dbReference>
<name>A0A085MVR1_9BILA</name>
<evidence type="ECO:0000256" key="1">
    <source>
        <dbReference type="ARBA" id="ARBA00004123"/>
    </source>
</evidence>